<protein>
    <submittedName>
        <fullName evidence="2">Uncharacterized protein</fullName>
    </submittedName>
</protein>
<evidence type="ECO:0000313" key="3">
    <source>
        <dbReference type="Proteomes" id="UP001458880"/>
    </source>
</evidence>
<feature type="region of interest" description="Disordered" evidence="1">
    <location>
        <begin position="191"/>
        <end position="216"/>
    </location>
</feature>
<dbReference type="Proteomes" id="UP001458880">
    <property type="component" value="Unassembled WGS sequence"/>
</dbReference>
<accession>A0AAW1I7Q5</accession>
<organism evidence="2 3">
    <name type="scientific">Popillia japonica</name>
    <name type="common">Japanese beetle</name>
    <dbReference type="NCBI Taxonomy" id="7064"/>
    <lineage>
        <taxon>Eukaryota</taxon>
        <taxon>Metazoa</taxon>
        <taxon>Ecdysozoa</taxon>
        <taxon>Arthropoda</taxon>
        <taxon>Hexapoda</taxon>
        <taxon>Insecta</taxon>
        <taxon>Pterygota</taxon>
        <taxon>Neoptera</taxon>
        <taxon>Endopterygota</taxon>
        <taxon>Coleoptera</taxon>
        <taxon>Polyphaga</taxon>
        <taxon>Scarabaeiformia</taxon>
        <taxon>Scarabaeidae</taxon>
        <taxon>Rutelinae</taxon>
        <taxon>Popillia</taxon>
    </lineage>
</organism>
<evidence type="ECO:0000313" key="2">
    <source>
        <dbReference type="EMBL" id="KAK9685266.1"/>
    </source>
</evidence>
<keyword evidence="3" id="KW-1185">Reference proteome</keyword>
<dbReference type="AlphaFoldDB" id="A0AAW1I7Q5"/>
<sequence>MMHHPGERFSIYEVAECVGKAHEKALVPETITKAFKVTGIRPFNRHIFKESDFLCSSVTDQPPGEDTVPVNEGKPSDHLSQPEISANLNEAPTQSNVPGTPPSVCNKQQLELSTSTVISPVELELSTSTVISPVEFRGYPKSKPRKEKSAQKLTKKNEIQEYQERRSRLKTKGVAVIRKIGAETNKRPIKKKKTVLDDTSDSESLPDLSSDTEISEEDFENTLSKNFEELQSDPVKEDYVLVQFKARGTNVFLCGKSY</sequence>
<proteinExistence type="predicted"/>
<evidence type="ECO:0000256" key="1">
    <source>
        <dbReference type="SAM" id="MobiDB-lite"/>
    </source>
</evidence>
<feature type="region of interest" description="Disordered" evidence="1">
    <location>
        <begin position="58"/>
        <end position="82"/>
    </location>
</feature>
<name>A0AAW1I7Q5_POPJA</name>
<reference evidence="2 3" key="1">
    <citation type="journal article" date="2024" name="BMC Genomics">
        <title>De novo assembly and annotation of Popillia japonica's genome with initial clues to its potential as an invasive pest.</title>
        <authorList>
            <person name="Cucini C."/>
            <person name="Boschi S."/>
            <person name="Funari R."/>
            <person name="Cardaioli E."/>
            <person name="Iannotti N."/>
            <person name="Marturano G."/>
            <person name="Paoli F."/>
            <person name="Bruttini M."/>
            <person name="Carapelli A."/>
            <person name="Frati F."/>
            <person name="Nardi F."/>
        </authorList>
    </citation>
    <scope>NUCLEOTIDE SEQUENCE [LARGE SCALE GENOMIC DNA]</scope>
    <source>
        <strain evidence="2">DMR45628</strain>
    </source>
</reference>
<feature type="region of interest" description="Disordered" evidence="1">
    <location>
        <begin position="136"/>
        <end position="157"/>
    </location>
</feature>
<feature type="compositionally biased region" description="Low complexity" evidence="1">
    <location>
        <begin position="202"/>
        <end position="212"/>
    </location>
</feature>
<comment type="caution">
    <text evidence="2">The sequence shown here is derived from an EMBL/GenBank/DDBJ whole genome shotgun (WGS) entry which is preliminary data.</text>
</comment>
<feature type="compositionally biased region" description="Basic and acidic residues" evidence="1">
    <location>
        <begin position="147"/>
        <end position="157"/>
    </location>
</feature>
<gene>
    <name evidence="2" type="ORF">QE152_g38197</name>
</gene>
<dbReference type="EMBL" id="JASPKY010000792">
    <property type="protein sequence ID" value="KAK9685266.1"/>
    <property type="molecule type" value="Genomic_DNA"/>
</dbReference>